<keyword evidence="2" id="KW-0863">Zinc-finger</keyword>
<dbReference type="AlphaFoldDB" id="X1H428"/>
<gene>
    <name evidence="4" type="ORF">S03H2_37386</name>
</gene>
<dbReference type="InterPro" id="IPR043145">
    <property type="entry name" value="Znf_ZZ_sf"/>
</dbReference>
<organism evidence="4">
    <name type="scientific">marine sediment metagenome</name>
    <dbReference type="NCBI Taxonomy" id="412755"/>
    <lineage>
        <taxon>unclassified sequences</taxon>
        <taxon>metagenomes</taxon>
        <taxon>ecological metagenomes</taxon>
    </lineage>
</organism>
<evidence type="ECO:0000256" key="3">
    <source>
        <dbReference type="ARBA" id="ARBA00022833"/>
    </source>
</evidence>
<comment type="caution">
    <text evidence="4">The sequence shown here is derived from an EMBL/GenBank/DDBJ whole genome shotgun (WGS) entry which is preliminary data.</text>
</comment>
<keyword evidence="1" id="KW-0479">Metal-binding</keyword>
<protein>
    <submittedName>
        <fullName evidence="4">Uncharacterized protein</fullName>
    </submittedName>
</protein>
<keyword evidence="3" id="KW-0862">Zinc</keyword>
<accession>X1H428</accession>
<reference evidence="4" key="1">
    <citation type="journal article" date="2014" name="Front. Microbiol.">
        <title>High frequency of phylogenetically diverse reductive dehalogenase-homologous genes in deep subseafloor sedimentary metagenomes.</title>
        <authorList>
            <person name="Kawai M."/>
            <person name="Futagami T."/>
            <person name="Toyoda A."/>
            <person name="Takaki Y."/>
            <person name="Nishi S."/>
            <person name="Hori S."/>
            <person name="Arai W."/>
            <person name="Tsubouchi T."/>
            <person name="Morono Y."/>
            <person name="Uchiyama I."/>
            <person name="Ito T."/>
            <person name="Fujiyama A."/>
            <person name="Inagaki F."/>
            <person name="Takami H."/>
        </authorList>
    </citation>
    <scope>NUCLEOTIDE SEQUENCE</scope>
    <source>
        <strain evidence="4">Expedition CK06-06</strain>
    </source>
</reference>
<proteinExistence type="predicted"/>
<dbReference type="EMBL" id="BARU01023013">
    <property type="protein sequence ID" value="GAH48599.1"/>
    <property type="molecule type" value="Genomic_DNA"/>
</dbReference>
<sequence>MKNYKCDKCGLEDFTKKYYEIKFMELPNTTKIIFDLCEKCYNKFRKKNR</sequence>
<name>X1H428_9ZZZZ</name>
<dbReference type="GO" id="GO:0008270">
    <property type="term" value="F:zinc ion binding"/>
    <property type="evidence" value="ECO:0007669"/>
    <property type="project" value="UniProtKB-KW"/>
</dbReference>
<evidence type="ECO:0000256" key="2">
    <source>
        <dbReference type="ARBA" id="ARBA00022771"/>
    </source>
</evidence>
<evidence type="ECO:0000313" key="4">
    <source>
        <dbReference type="EMBL" id="GAH48599.1"/>
    </source>
</evidence>
<dbReference type="Gene3D" id="3.30.60.90">
    <property type="match status" value="1"/>
</dbReference>
<feature type="non-terminal residue" evidence="4">
    <location>
        <position position="49"/>
    </location>
</feature>
<evidence type="ECO:0000256" key="1">
    <source>
        <dbReference type="ARBA" id="ARBA00022723"/>
    </source>
</evidence>